<dbReference type="OrthoDB" id="272077at2759"/>
<feature type="compositionally biased region" description="Basic and acidic residues" evidence="1">
    <location>
        <begin position="303"/>
        <end position="312"/>
    </location>
</feature>
<feature type="compositionally biased region" description="Low complexity" evidence="1">
    <location>
        <begin position="699"/>
        <end position="724"/>
    </location>
</feature>
<proteinExistence type="predicted"/>
<reference evidence="2 3" key="1">
    <citation type="journal article" date="2018" name="Mol. Biol. Evol.">
        <title>Broad Genomic Sampling Reveals a Smut Pathogenic Ancestry of the Fungal Clade Ustilaginomycotina.</title>
        <authorList>
            <person name="Kijpornyongpan T."/>
            <person name="Mondo S.J."/>
            <person name="Barry K."/>
            <person name="Sandor L."/>
            <person name="Lee J."/>
            <person name="Lipzen A."/>
            <person name="Pangilinan J."/>
            <person name="LaButti K."/>
            <person name="Hainaut M."/>
            <person name="Henrissat B."/>
            <person name="Grigoriev I.V."/>
            <person name="Spatafora J.W."/>
            <person name="Aime M.C."/>
        </authorList>
    </citation>
    <scope>NUCLEOTIDE SEQUENCE [LARGE SCALE GENOMIC DNA]</scope>
    <source>
        <strain evidence="2 3">MCA 4186</strain>
    </source>
</reference>
<dbReference type="STRING" id="58919.A0A316ZI26"/>
<feature type="compositionally biased region" description="Polar residues" evidence="1">
    <location>
        <begin position="517"/>
        <end position="533"/>
    </location>
</feature>
<dbReference type="Proteomes" id="UP000245946">
    <property type="component" value="Unassembled WGS sequence"/>
</dbReference>
<feature type="region of interest" description="Disordered" evidence="1">
    <location>
        <begin position="596"/>
        <end position="676"/>
    </location>
</feature>
<dbReference type="RefSeq" id="XP_025600202.1">
    <property type="nucleotide sequence ID" value="XM_025739423.1"/>
</dbReference>
<feature type="region of interest" description="Disordered" evidence="1">
    <location>
        <begin position="510"/>
        <end position="547"/>
    </location>
</feature>
<feature type="region of interest" description="Disordered" evidence="1">
    <location>
        <begin position="133"/>
        <end position="217"/>
    </location>
</feature>
<dbReference type="EMBL" id="KZ819286">
    <property type="protein sequence ID" value="PWN99923.1"/>
    <property type="molecule type" value="Genomic_DNA"/>
</dbReference>
<gene>
    <name evidence="2" type="ORF">FA09DRAFT_198811</name>
</gene>
<feature type="region of interest" description="Disordered" evidence="1">
    <location>
        <begin position="297"/>
        <end position="365"/>
    </location>
</feature>
<feature type="compositionally biased region" description="Basic and acidic residues" evidence="1">
    <location>
        <begin position="194"/>
        <end position="209"/>
    </location>
</feature>
<evidence type="ECO:0000313" key="3">
    <source>
        <dbReference type="Proteomes" id="UP000245946"/>
    </source>
</evidence>
<evidence type="ECO:0000256" key="1">
    <source>
        <dbReference type="SAM" id="MobiDB-lite"/>
    </source>
</evidence>
<organism evidence="2 3">
    <name type="scientific">Tilletiopsis washingtonensis</name>
    <dbReference type="NCBI Taxonomy" id="58919"/>
    <lineage>
        <taxon>Eukaryota</taxon>
        <taxon>Fungi</taxon>
        <taxon>Dikarya</taxon>
        <taxon>Basidiomycota</taxon>
        <taxon>Ustilaginomycotina</taxon>
        <taxon>Exobasidiomycetes</taxon>
        <taxon>Entylomatales</taxon>
        <taxon>Entylomatales incertae sedis</taxon>
        <taxon>Tilletiopsis</taxon>
    </lineage>
</organism>
<dbReference type="AlphaFoldDB" id="A0A316ZI26"/>
<accession>A0A316ZI26</accession>
<feature type="region of interest" description="Disordered" evidence="1">
    <location>
        <begin position="234"/>
        <end position="253"/>
    </location>
</feature>
<feature type="compositionally biased region" description="Low complexity" evidence="1">
    <location>
        <begin position="313"/>
        <end position="340"/>
    </location>
</feature>
<sequence>MSGDVDEAGWEYARNFGRLRMFPHLRRNTPLPRANAQGALEMNRRIADENKKRNAKEEEREDHGIEALKRSAKSRSAKWSGQGDPGTFVRRRRWIRLRRRKALAVPSTANTPRVGTPGSLASGDWTKAFANRAGGAQPQHAKLLSDDMQSSTSEDDSEDLSDLEEDEVDSEGHEIGQTASDFFPRRTPGNLANHSDDPLRARRSKAQERRQRHAREFTGTVRELKSLLPSIMQTTKPARPHHAHSNSTGASPLLGDRARLWRDEIDARNPFLSWKFVKKRLEDDDLAFATAALRARDRKHAQRMKEREERAQARAATRRMPSSFAAPPTAEAPAPEMAAAGFSPPPRPADLSAYDPPAPPSRSATHELTRDALVEINFRRVLRVLRACKIDRQRLHLWRTWLGAEAPDAAGARAEDLADLGLALSPSVKEEGAIKSREQLASEARARWNKGASLPDPLDVWDVLERRLDAILLLFEFQGSRASLIRLLLTLHASSHPEHRFRRTSWSLPVGMDGQHVQPNAPSSLDPATSGKTPTGAHLSHGVPRVDQRETGVPRLEFWSDLSRVAASILQAPPPGVAAHDAQSLRDEAELLRSPSRGVAGLDSPHFGPSRPRSPFAPVPLSRPPSRASTPQQSASAAAARRGSASVRSASPAQGGAGPRRTAPGRSSLHLQQQGEADRAFLKELLQLPESRRGELLLSSQASAGATASSSSIQSQRSTASRQD</sequence>
<feature type="compositionally biased region" description="Low complexity" evidence="1">
    <location>
        <begin position="624"/>
        <end position="666"/>
    </location>
</feature>
<dbReference type="GeneID" id="37266969"/>
<evidence type="ECO:0000313" key="2">
    <source>
        <dbReference type="EMBL" id="PWN99923.1"/>
    </source>
</evidence>
<keyword evidence="3" id="KW-1185">Reference proteome</keyword>
<name>A0A316ZI26_9BASI</name>
<feature type="compositionally biased region" description="Basic and acidic residues" evidence="1">
    <location>
        <begin position="42"/>
        <end position="69"/>
    </location>
</feature>
<protein>
    <submittedName>
        <fullName evidence="2">Uncharacterized protein</fullName>
    </submittedName>
</protein>
<feature type="region of interest" description="Disordered" evidence="1">
    <location>
        <begin position="28"/>
        <end position="85"/>
    </location>
</feature>
<feature type="compositionally biased region" description="Acidic residues" evidence="1">
    <location>
        <begin position="153"/>
        <end position="169"/>
    </location>
</feature>
<feature type="region of interest" description="Disordered" evidence="1">
    <location>
        <begin position="697"/>
        <end position="724"/>
    </location>
</feature>